<sequence>MQVTNQNREYSPSLVTDRFVQRDITSNGYVITEVSAAGWTLREGRVEAGELPDEVRAKADAERYSMDARVPWPLDDNAGRTVKRDLLAGIGEGSSPLEHAAKQVLREALDRVEVHPCDRGDDAVAAKELSPELQALLQALTGHNAV</sequence>
<protein>
    <submittedName>
        <fullName evidence="1">Uncharacterized protein</fullName>
    </submittedName>
</protein>
<accession>A0A1L7NML9</accession>
<dbReference type="RefSeq" id="WP_231995364.1">
    <property type="nucleotide sequence ID" value="NZ_AP015030.1"/>
</dbReference>
<reference evidence="1 2" key="1">
    <citation type="submission" date="2015-11" db="EMBL/GenBank/DDBJ databases">
        <title>Complete genome sequencing of a biphenyl-degrading bacterium, Pseudomonas putida KF715 (=NBRC110667).</title>
        <authorList>
            <person name="Suenaga H."/>
            <person name="Fujihara N."/>
            <person name="Watanabe T."/>
            <person name="Hirose J."/>
            <person name="Kimura N."/>
            <person name="Yamazoe A."/>
            <person name="Hosoyama A."/>
            <person name="Shimodaira J."/>
            <person name="Furukawa K."/>
        </authorList>
    </citation>
    <scope>NUCLEOTIDE SEQUENCE [LARGE SCALE GENOMIC DNA]</scope>
    <source>
        <strain evidence="1 2">KF715</strain>
        <plasmid evidence="2">Plasmid pkf715a dna</plasmid>
    </source>
</reference>
<dbReference type="AlphaFoldDB" id="A0A1L7NML9"/>
<organism evidence="1 2">
    <name type="scientific">Pseudomonas putida</name>
    <name type="common">Arthrobacter siderocapsulatus</name>
    <dbReference type="NCBI Taxonomy" id="303"/>
    <lineage>
        <taxon>Bacteria</taxon>
        <taxon>Pseudomonadati</taxon>
        <taxon>Pseudomonadota</taxon>
        <taxon>Gammaproteobacteria</taxon>
        <taxon>Pseudomonadales</taxon>
        <taxon>Pseudomonadaceae</taxon>
        <taxon>Pseudomonas</taxon>
    </lineage>
</organism>
<proteinExistence type="predicted"/>
<name>A0A1L7NML9_PSEPU</name>
<dbReference type="EMBL" id="AP015030">
    <property type="protein sequence ID" value="BAW26692.1"/>
    <property type="molecule type" value="Genomic_DNA"/>
</dbReference>
<dbReference type="Proteomes" id="UP000218731">
    <property type="component" value="Plasmid pKF715A"/>
</dbReference>
<keyword evidence="1" id="KW-0614">Plasmid</keyword>
<gene>
    <name evidence="1" type="ORF">KF715C_pA1870</name>
</gene>
<geneLocation type="plasmid" evidence="2">
    <name>pkf715a dna</name>
</geneLocation>
<evidence type="ECO:0000313" key="1">
    <source>
        <dbReference type="EMBL" id="BAW26692.1"/>
    </source>
</evidence>
<evidence type="ECO:0000313" key="2">
    <source>
        <dbReference type="Proteomes" id="UP000218731"/>
    </source>
</evidence>